<evidence type="ECO:0000256" key="4">
    <source>
        <dbReference type="ARBA" id="ARBA00022824"/>
    </source>
</evidence>
<keyword evidence="6 7" id="KW-0472">Membrane</keyword>
<accession>A0A9P8P584</accession>
<keyword evidence="5 7" id="KW-1133">Transmembrane helix</keyword>
<dbReference type="InterPro" id="IPR007599">
    <property type="entry name" value="DER1"/>
</dbReference>
<evidence type="ECO:0000256" key="6">
    <source>
        <dbReference type="ARBA" id="ARBA00023136"/>
    </source>
</evidence>
<dbReference type="GeneID" id="70235881"/>
<evidence type="ECO:0000313" key="9">
    <source>
        <dbReference type="Proteomes" id="UP000769157"/>
    </source>
</evidence>
<reference evidence="8" key="2">
    <citation type="submission" date="2021-01" db="EMBL/GenBank/DDBJ databases">
        <authorList>
            <person name="Schikora-Tamarit M.A."/>
        </authorList>
    </citation>
    <scope>NUCLEOTIDE SEQUENCE</scope>
    <source>
        <strain evidence="8">CBS6075</strain>
    </source>
</reference>
<protein>
    <recommendedName>
        <fullName evidence="7">Derlin</fullName>
    </recommendedName>
</protein>
<sequence length="231" mass="26180">MQGLTEIYMVYSFSRGLEEGKFSRLVPDYIFYFLIILPIIVITTFLTMPSITSSTPALLSALTYTWCVANYDQTVNFYFMQIKASLLPAVFLGFRLLVDGRFSFFMAIIGMCAAYLYNCIETSSFGPLMTMINGEQRLEPSHRVGTTTTTTHTVWYYSQGYLSAPRWLKTVVSKLSGIDYNSKVLQRPYGLVYQPKRATSPQAKANQTSFLRRVSNNAFQGRGQRLGSVQD</sequence>
<name>A0A9P8P584_9ASCO</name>
<gene>
    <name evidence="8" type="ORF">OGAPHI_003916</name>
</gene>
<evidence type="ECO:0000256" key="2">
    <source>
        <dbReference type="ARBA" id="ARBA00008917"/>
    </source>
</evidence>
<dbReference type="Proteomes" id="UP000769157">
    <property type="component" value="Unassembled WGS sequence"/>
</dbReference>
<feature type="transmembrane region" description="Helical" evidence="7">
    <location>
        <begin position="29"/>
        <end position="51"/>
    </location>
</feature>
<dbReference type="GO" id="GO:0005789">
    <property type="term" value="C:endoplasmic reticulum membrane"/>
    <property type="evidence" value="ECO:0007669"/>
    <property type="project" value="UniProtKB-SubCell"/>
</dbReference>
<comment type="similarity">
    <text evidence="2 7">Belongs to the derlin family.</text>
</comment>
<dbReference type="GO" id="GO:0006950">
    <property type="term" value="P:response to stress"/>
    <property type="evidence" value="ECO:0007669"/>
    <property type="project" value="UniProtKB-ARBA"/>
</dbReference>
<dbReference type="AlphaFoldDB" id="A0A9P8P584"/>
<dbReference type="Pfam" id="PF04511">
    <property type="entry name" value="DER1"/>
    <property type="match status" value="1"/>
</dbReference>
<evidence type="ECO:0000256" key="7">
    <source>
        <dbReference type="RuleBase" id="RU363059"/>
    </source>
</evidence>
<dbReference type="EMBL" id="JAEUBE010000295">
    <property type="protein sequence ID" value="KAH3665728.1"/>
    <property type="molecule type" value="Genomic_DNA"/>
</dbReference>
<evidence type="ECO:0000256" key="3">
    <source>
        <dbReference type="ARBA" id="ARBA00022692"/>
    </source>
</evidence>
<dbReference type="RefSeq" id="XP_046060932.1">
    <property type="nucleotide sequence ID" value="XM_046204938.1"/>
</dbReference>
<proteinExistence type="inferred from homology"/>
<dbReference type="OrthoDB" id="19102at2759"/>
<organism evidence="8 9">
    <name type="scientific">Ogataea philodendri</name>
    <dbReference type="NCBI Taxonomy" id="1378263"/>
    <lineage>
        <taxon>Eukaryota</taxon>
        <taxon>Fungi</taxon>
        <taxon>Dikarya</taxon>
        <taxon>Ascomycota</taxon>
        <taxon>Saccharomycotina</taxon>
        <taxon>Pichiomycetes</taxon>
        <taxon>Pichiales</taxon>
        <taxon>Pichiaceae</taxon>
        <taxon>Ogataea</taxon>
    </lineage>
</organism>
<comment type="function">
    <text evidence="7">May be involved in the degradation of misfolded endoplasmic reticulum (ER) luminal proteins.</text>
</comment>
<comment type="caution">
    <text evidence="7">Lacks conserved residue(s) required for the propagation of feature annotation.</text>
</comment>
<comment type="caution">
    <text evidence="8">The sequence shown here is derived from an EMBL/GenBank/DDBJ whole genome shotgun (WGS) entry which is preliminary data.</text>
</comment>
<reference evidence="8" key="1">
    <citation type="journal article" date="2021" name="Open Biol.">
        <title>Shared evolutionary footprints suggest mitochondrial oxidative damage underlies multiple complex I losses in fungi.</title>
        <authorList>
            <person name="Schikora-Tamarit M.A."/>
            <person name="Marcet-Houben M."/>
            <person name="Nosek J."/>
            <person name="Gabaldon T."/>
        </authorList>
    </citation>
    <scope>NUCLEOTIDE SEQUENCE</scope>
    <source>
        <strain evidence="8">CBS6075</strain>
    </source>
</reference>
<keyword evidence="3 7" id="KW-0812">Transmembrane</keyword>
<evidence type="ECO:0000313" key="8">
    <source>
        <dbReference type="EMBL" id="KAH3665728.1"/>
    </source>
</evidence>
<evidence type="ECO:0000256" key="1">
    <source>
        <dbReference type="ARBA" id="ARBA00004477"/>
    </source>
</evidence>
<evidence type="ECO:0000256" key="5">
    <source>
        <dbReference type="ARBA" id="ARBA00022989"/>
    </source>
</evidence>
<dbReference type="PANTHER" id="PTHR11009">
    <property type="entry name" value="DER1-LIKE PROTEIN, DERLIN"/>
    <property type="match status" value="1"/>
</dbReference>
<comment type="subcellular location">
    <subcellularLocation>
        <location evidence="1 7">Endoplasmic reticulum membrane</location>
        <topology evidence="1 7">Multi-pass membrane protein</topology>
    </subcellularLocation>
</comment>
<keyword evidence="9" id="KW-1185">Reference proteome</keyword>
<keyword evidence="4 7" id="KW-0256">Endoplasmic reticulum</keyword>
<feature type="transmembrane region" description="Helical" evidence="7">
    <location>
        <begin position="102"/>
        <end position="120"/>
    </location>
</feature>